<keyword evidence="2" id="KW-1133">Transmembrane helix</keyword>
<feature type="region of interest" description="Disordered" evidence="1">
    <location>
        <begin position="328"/>
        <end position="378"/>
    </location>
</feature>
<organism evidence="3 4">
    <name type="scientific">Hypsizygus marmoreus</name>
    <name type="common">White beech mushroom</name>
    <name type="synonym">Agaricus marmoreus</name>
    <dbReference type="NCBI Taxonomy" id="39966"/>
    <lineage>
        <taxon>Eukaryota</taxon>
        <taxon>Fungi</taxon>
        <taxon>Dikarya</taxon>
        <taxon>Basidiomycota</taxon>
        <taxon>Agaricomycotina</taxon>
        <taxon>Agaricomycetes</taxon>
        <taxon>Agaricomycetidae</taxon>
        <taxon>Agaricales</taxon>
        <taxon>Tricholomatineae</taxon>
        <taxon>Lyophyllaceae</taxon>
        <taxon>Hypsizygus</taxon>
    </lineage>
</organism>
<keyword evidence="2" id="KW-0472">Membrane</keyword>
<feature type="compositionally biased region" description="Basic and acidic residues" evidence="1">
    <location>
        <begin position="733"/>
        <end position="751"/>
    </location>
</feature>
<feature type="transmembrane region" description="Helical" evidence="2">
    <location>
        <begin position="69"/>
        <end position="87"/>
    </location>
</feature>
<keyword evidence="2" id="KW-0812">Transmembrane</keyword>
<feature type="region of interest" description="Disordered" evidence="1">
    <location>
        <begin position="447"/>
        <end position="470"/>
    </location>
</feature>
<proteinExistence type="predicted"/>
<feature type="compositionally biased region" description="Polar residues" evidence="1">
    <location>
        <begin position="328"/>
        <end position="339"/>
    </location>
</feature>
<feature type="region of interest" description="Disordered" evidence="1">
    <location>
        <begin position="733"/>
        <end position="774"/>
    </location>
</feature>
<feature type="compositionally biased region" description="Low complexity" evidence="1">
    <location>
        <begin position="340"/>
        <end position="363"/>
    </location>
</feature>
<name>A0A369J3T0_HYPMA</name>
<accession>A0A369J3T0</accession>
<comment type="caution">
    <text evidence="3">The sequence shown here is derived from an EMBL/GenBank/DDBJ whole genome shotgun (WGS) entry which is preliminary data.</text>
</comment>
<dbReference type="EMBL" id="LUEZ02000138">
    <property type="protein sequence ID" value="RDB15800.1"/>
    <property type="molecule type" value="Genomic_DNA"/>
</dbReference>
<feature type="compositionally biased region" description="Basic residues" evidence="1">
    <location>
        <begin position="51"/>
        <end position="62"/>
    </location>
</feature>
<dbReference type="InParanoid" id="A0A369J3T0"/>
<evidence type="ECO:0000313" key="4">
    <source>
        <dbReference type="Proteomes" id="UP000076154"/>
    </source>
</evidence>
<sequence length="810" mass="89243">MVVNRKTPVAPAPPASRSNSSQPLPRAVKAKNVPLPPTPVPAASSHDNRSKSKQRQQKKKEKPRQGSSIAARLFLLLLGVFALYSATICRTDHPRTSPICRTLDVYRTYILDPYILPPLHRLAHRTAPHVAPLKPYVEPVADFTRTQVIPRVSTVTSLTHAQYTKYVVPAFHRYVVPAYQYYVVDQYYNGILKPIYLKGIQPYVYPHIRPYILFYHKIIVPFAHRTYEKVDAAYRHVRPHVLHYAAQARSAAYSAYRTAEPYGIEAWARVQPHVAALWEQIKVHALQIAKVAGDARREYVDPHVRRIWDKVIEAEVVSSFKATTAEVTQATADEPTTSLVADPVPSSVSTTPATAAVPEPTVTPEEETPTDITPPPTPIVEAVLPSSPSPIPSTEEASAFAESVVAASLHPDFVGVAASSSPSPPGDVEEEGMDDFLKEIGLDEQIPGSAPEITEPEPETPAPAEEGLTPEQRLAETAAKRAEITKRHAAWQDELDALVREMTEHVKGGVRGVREAAVAELKTGDKAKRVIGDVEGEAGKLVKGLEGYFKKLGGGEGEKEKEKWQKVLERVEEKFADKVKDVQRDVHAWYLSVREKEVDEVNNAAAAVKALAERAQGDIGLDYAWLDDVTYLDWQRYHDLMRSTCLFLSPSPLDINTIPTLVASENFTALASFLQSGDRTHLKAPSEAPEPVADPLVHALDELEREVNEVVEGFAVVLNGVRRRAAEVFRVKPDASDAEGSGKEKEDEEPRVSILPISPTTPGPGKGGKEEVEKVDVDHLFVGRGKEEVEANLRGVELENVSQSGVRDEL</sequence>
<evidence type="ECO:0000256" key="1">
    <source>
        <dbReference type="SAM" id="MobiDB-lite"/>
    </source>
</evidence>
<keyword evidence="4" id="KW-1185">Reference proteome</keyword>
<dbReference type="OrthoDB" id="3260408at2759"/>
<dbReference type="Proteomes" id="UP000076154">
    <property type="component" value="Unassembled WGS sequence"/>
</dbReference>
<evidence type="ECO:0000256" key="2">
    <source>
        <dbReference type="SAM" id="Phobius"/>
    </source>
</evidence>
<feature type="region of interest" description="Disordered" evidence="1">
    <location>
        <begin position="1"/>
        <end position="66"/>
    </location>
</feature>
<dbReference type="STRING" id="39966.A0A369J3T0"/>
<protein>
    <submittedName>
        <fullName evidence="3">Uncharacterized protein</fullName>
    </submittedName>
</protein>
<gene>
    <name evidence="3" type="ORF">Hypma_003644</name>
</gene>
<reference evidence="3" key="1">
    <citation type="submission" date="2018-04" db="EMBL/GenBank/DDBJ databases">
        <title>Whole genome sequencing of Hypsizygus marmoreus.</title>
        <authorList>
            <person name="Choi I.-G."/>
            <person name="Min B."/>
            <person name="Kim J.-G."/>
            <person name="Kim S."/>
            <person name="Oh Y.-L."/>
            <person name="Kong W.-S."/>
            <person name="Park H."/>
            <person name="Jeong J."/>
            <person name="Song E.-S."/>
        </authorList>
    </citation>
    <scope>NUCLEOTIDE SEQUENCE [LARGE SCALE GENOMIC DNA]</scope>
    <source>
        <strain evidence="3">51987-8</strain>
    </source>
</reference>
<evidence type="ECO:0000313" key="3">
    <source>
        <dbReference type="EMBL" id="RDB15800.1"/>
    </source>
</evidence>
<dbReference type="AlphaFoldDB" id="A0A369J3T0"/>